<dbReference type="Proteomes" id="UP001141327">
    <property type="component" value="Unassembled WGS sequence"/>
</dbReference>
<evidence type="ECO:0000313" key="2">
    <source>
        <dbReference type="Proteomes" id="UP001141327"/>
    </source>
</evidence>
<dbReference type="EMBL" id="JAPMOS010000040">
    <property type="protein sequence ID" value="KAJ4457763.1"/>
    <property type="molecule type" value="Genomic_DNA"/>
</dbReference>
<organism evidence="1 2">
    <name type="scientific">Paratrimastix pyriformis</name>
    <dbReference type="NCBI Taxonomy" id="342808"/>
    <lineage>
        <taxon>Eukaryota</taxon>
        <taxon>Metamonada</taxon>
        <taxon>Preaxostyla</taxon>
        <taxon>Paratrimastigidae</taxon>
        <taxon>Paratrimastix</taxon>
    </lineage>
</organism>
<evidence type="ECO:0000313" key="1">
    <source>
        <dbReference type="EMBL" id="KAJ4457763.1"/>
    </source>
</evidence>
<reference evidence="1" key="1">
    <citation type="journal article" date="2022" name="bioRxiv">
        <title>Genomics of Preaxostyla Flagellates Illuminates Evolutionary Transitions and the Path Towards Mitochondrial Loss.</title>
        <authorList>
            <person name="Novak L.V.F."/>
            <person name="Treitli S.C."/>
            <person name="Pyrih J."/>
            <person name="Halakuc P."/>
            <person name="Pipaliya S.V."/>
            <person name="Vacek V."/>
            <person name="Brzon O."/>
            <person name="Soukal P."/>
            <person name="Eme L."/>
            <person name="Dacks J.B."/>
            <person name="Karnkowska A."/>
            <person name="Elias M."/>
            <person name="Hampl V."/>
        </authorList>
    </citation>
    <scope>NUCLEOTIDE SEQUENCE</scope>
    <source>
        <strain evidence="1">RCP-MX</strain>
    </source>
</reference>
<keyword evidence="2" id="KW-1185">Reference proteome</keyword>
<sequence>MKENLYDCSLSLSNVDRNNVIFQFQPTPVLPYLQYFSFSEWFSFKKELEMVKFRFPTFSMDSVPRLLATKMPKDDAELIAFLDKTLKPTNAVEKQMLLDAAAFTPMVHGEHTAPCDPQSHRHRPSGTCDVWAALSYTPTGHIPAQSASVFALAFSTHRTGCRGDLSGLRFLVSNQFNFF</sequence>
<protein>
    <submittedName>
        <fullName evidence="1">Uncharacterized protein</fullName>
    </submittedName>
</protein>
<name>A0ABQ8UG64_9EUKA</name>
<comment type="caution">
    <text evidence="1">The sequence shown here is derived from an EMBL/GenBank/DDBJ whole genome shotgun (WGS) entry which is preliminary data.</text>
</comment>
<gene>
    <name evidence="1" type="ORF">PAPYR_6693</name>
</gene>
<proteinExistence type="predicted"/>
<accession>A0ABQ8UG64</accession>